<reference evidence="1" key="1">
    <citation type="submission" date="2023-04" db="EMBL/GenBank/DDBJ databases">
        <authorList>
            <consortium name="ELIXIR-Norway"/>
        </authorList>
    </citation>
    <scope>NUCLEOTIDE SEQUENCE [LARGE SCALE GENOMIC DNA]</scope>
</reference>
<gene>
    <name evidence="1" type="ORF">MRATA1EN1_LOCUS17854</name>
</gene>
<dbReference type="Proteomes" id="UP001176941">
    <property type="component" value="Chromosome 28"/>
</dbReference>
<proteinExistence type="predicted"/>
<sequence length="127" mass="14267">MEGRPKKGDSPRAHPFAQCTPLPPAHSWHVPGSFPVQMLVPPCVVLAKRNPASCVVSVISLFCHITVESLKCRGICISKPQGRVWPLILDTHPFFLHVFFHSPGFSEILSEQLLFMETQFELFLKAF</sequence>
<organism evidence="1 2">
    <name type="scientific">Rangifer tarandus platyrhynchus</name>
    <name type="common">Svalbard reindeer</name>
    <dbReference type="NCBI Taxonomy" id="3082113"/>
    <lineage>
        <taxon>Eukaryota</taxon>
        <taxon>Metazoa</taxon>
        <taxon>Chordata</taxon>
        <taxon>Craniata</taxon>
        <taxon>Vertebrata</taxon>
        <taxon>Euteleostomi</taxon>
        <taxon>Mammalia</taxon>
        <taxon>Eutheria</taxon>
        <taxon>Laurasiatheria</taxon>
        <taxon>Artiodactyla</taxon>
        <taxon>Ruminantia</taxon>
        <taxon>Pecora</taxon>
        <taxon>Cervidae</taxon>
        <taxon>Odocoileinae</taxon>
        <taxon>Rangifer</taxon>
    </lineage>
</organism>
<evidence type="ECO:0000313" key="1">
    <source>
        <dbReference type="EMBL" id="CAI9168892.1"/>
    </source>
</evidence>
<name>A0ABN8Z4V3_RANTA</name>
<dbReference type="EMBL" id="OX459964">
    <property type="protein sequence ID" value="CAI9168892.1"/>
    <property type="molecule type" value="Genomic_DNA"/>
</dbReference>
<keyword evidence="2" id="KW-1185">Reference proteome</keyword>
<protein>
    <submittedName>
        <fullName evidence="1">Uncharacterized protein</fullName>
    </submittedName>
</protein>
<evidence type="ECO:0000313" key="2">
    <source>
        <dbReference type="Proteomes" id="UP001176941"/>
    </source>
</evidence>
<accession>A0ABN8Z4V3</accession>